<feature type="region of interest" description="Disordered" evidence="1">
    <location>
        <begin position="106"/>
        <end position="173"/>
    </location>
</feature>
<dbReference type="RefSeq" id="WP_011604875.1">
    <property type="nucleotide sequence ID" value="NC_008278.1"/>
</dbReference>
<dbReference type="Pfam" id="PF20680">
    <property type="entry name" value="DUF6817"/>
    <property type="match status" value="1"/>
</dbReference>
<dbReference type="EMBL" id="CT573213">
    <property type="protein sequence ID" value="CAJ62379.1"/>
    <property type="molecule type" value="Genomic_DNA"/>
</dbReference>
<dbReference type="KEGG" id="fal:FRAAL3736"/>
<accession>Q0RJD3</accession>
<dbReference type="HOGENOM" id="CLU_1545365_0_0_11"/>
<evidence type="ECO:0000256" key="1">
    <source>
        <dbReference type="SAM" id="MobiDB-lite"/>
    </source>
</evidence>
<keyword evidence="4" id="KW-1185">Reference proteome</keyword>
<reference evidence="3 4" key="1">
    <citation type="journal article" date="2007" name="Genome Res.">
        <title>Genome characteristics of facultatively symbiotic Frankia sp. strains reflect host range and host plant biogeography.</title>
        <authorList>
            <person name="Normand P."/>
            <person name="Lapierre P."/>
            <person name="Tisa L.S."/>
            <person name="Gogarten J.P."/>
            <person name="Alloisio N."/>
            <person name="Bagnarol E."/>
            <person name="Bassi C.A."/>
            <person name="Berry A.M."/>
            <person name="Bickhart D.M."/>
            <person name="Choisne N."/>
            <person name="Couloux A."/>
            <person name="Cournoyer B."/>
            <person name="Cruveiller S."/>
            <person name="Daubin V."/>
            <person name="Demange N."/>
            <person name="Francino M.P."/>
            <person name="Goltsman E."/>
            <person name="Huang Y."/>
            <person name="Kopp O.R."/>
            <person name="Labarre L."/>
            <person name="Lapidus A."/>
            <person name="Lavire C."/>
            <person name="Marechal J."/>
            <person name="Martinez M."/>
            <person name="Mastronunzio J.E."/>
            <person name="Mullin B.C."/>
            <person name="Niemann J."/>
            <person name="Pujic P."/>
            <person name="Rawnsley T."/>
            <person name="Rouy Z."/>
            <person name="Schenowitz C."/>
            <person name="Sellstedt A."/>
            <person name="Tavares F."/>
            <person name="Tomkins J.P."/>
            <person name="Vallenet D."/>
            <person name="Valverde C."/>
            <person name="Wall L.G."/>
            <person name="Wang Y."/>
            <person name="Medigue C."/>
            <person name="Benson D.R."/>
        </authorList>
    </citation>
    <scope>NUCLEOTIDE SEQUENCE [LARGE SCALE GENOMIC DNA]</scope>
    <source>
        <strain evidence="4">DSM 45986 / CECT 9034 / ACN14a</strain>
    </source>
</reference>
<protein>
    <recommendedName>
        <fullName evidence="2">DUF6817 domain-containing protein</fullName>
    </recommendedName>
</protein>
<evidence type="ECO:0000259" key="2">
    <source>
        <dbReference type="Pfam" id="PF20680"/>
    </source>
</evidence>
<gene>
    <name evidence="3" type="ordered locus">FRAAL3736</name>
</gene>
<sequence>MIGDCLGDDDPTAIRAQGLLLSWGADRIDHPGGTLFDHLLRVRDLLARWRAASVLQVAGLCHAVYGTDGFAPHLVDLSRRREVATMAGTDVEKVITGMPAAIAPGSTLACPPRRRSSSATGSPARCSRSAVASYGRSWNSPPPTNSTSPGTTRRSPRRSVPVCAPCSPARVRS</sequence>
<proteinExistence type="predicted"/>
<evidence type="ECO:0000313" key="4">
    <source>
        <dbReference type="Proteomes" id="UP000000657"/>
    </source>
</evidence>
<dbReference type="Proteomes" id="UP000000657">
    <property type="component" value="Chromosome"/>
</dbReference>
<organism evidence="3 4">
    <name type="scientific">Frankia alni (strain DSM 45986 / CECT 9034 / ACN14a)</name>
    <dbReference type="NCBI Taxonomy" id="326424"/>
    <lineage>
        <taxon>Bacteria</taxon>
        <taxon>Bacillati</taxon>
        <taxon>Actinomycetota</taxon>
        <taxon>Actinomycetes</taxon>
        <taxon>Frankiales</taxon>
        <taxon>Frankiaceae</taxon>
        <taxon>Frankia</taxon>
    </lineage>
</organism>
<name>Q0RJD3_FRAAA</name>
<dbReference type="STRING" id="326424.FRAAL3736"/>
<dbReference type="AlphaFoldDB" id="Q0RJD3"/>
<dbReference type="InterPro" id="IPR049202">
    <property type="entry name" value="DUF6817"/>
</dbReference>
<evidence type="ECO:0000313" key="3">
    <source>
        <dbReference type="EMBL" id="CAJ62379.1"/>
    </source>
</evidence>
<feature type="domain" description="DUF6817" evidence="2">
    <location>
        <begin position="20"/>
        <end position="95"/>
    </location>
</feature>